<dbReference type="PROSITE" id="PS51683">
    <property type="entry name" value="SAM_OMT_II"/>
    <property type="match status" value="1"/>
</dbReference>
<dbReference type="PANTHER" id="PTHR43712:SF1">
    <property type="entry name" value="HYPOTHETICAL O-METHYLTRANSFERASE (EUROFUNG)-RELATED"/>
    <property type="match status" value="1"/>
</dbReference>
<evidence type="ECO:0000256" key="2">
    <source>
        <dbReference type="ARBA" id="ARBA00022679"/>
    </source>
</evidence>
<dbReference type="SUPFAM" id="SSF53335">
    <property type="entry name" value="S-adenosyl-L-methionine-dependent methyltransferases"/>
    <property type="match status" value="1"/>
</dbReference>
<dbReference type="Gene3D" id="1.10.10.10">
    <property type="entry name" value="Winged helix-like DNA-binding domain superfamily/Winged helix DNA-binding domain"/>
    <property type="match status" value="1"/>
</dbReference>
<feature type="domain" description="O-methyltransferase C-terminal" evidence="4">
    <location>
        <begin position="234"/>
        <end position="426"/>
    </location>
</feature>
<keyword evidence="6" id="KW-1185">Reference proteome</keyword>
<dbReference type="InterPro" id="IPR036390">
    <property type="entry name" value="WH_DNA-bd_sf"/>
</dbReference>
<accession>A0A139IH99</accession>
<dbReference type="InterPro" id="IPR001077">
    <property type="entry name" value="COMT_C"/>
</dbReference>
<dbReference type="EMBL" id="LFZO01000095">
    <property type="protein sequence ID" value="KXT14074.1"/>
    <property type="molecule type" value="Genomic_DNA"/>
</dbReference>
<dbReference type="Proteomes" id="UP000073492">
    <property type="component" value="Unassembled WGS sequence"/>
</dbReference>
<name>A0A139IH99_9PEZI</name>
<dbReference type="SUPFAM" id="SSF46785">
    <property type="entry name" value="Winged helix' DNA-binding domain"/>
    <property type="match status" value="1"/>
</dbReference>
<evidence type="ECO:0000313" key="6">
    <source>
        <dbReference type="Proteomes" id="UP000073492"/>
    </source>
</evidence>
<dbReference type="GO" id="GO:0008171">
    <property type="term" value="F:O-methyltransferase activity"/>
    <property type="evidence" value="ECO:0007669"/>
    <property type="project" value="InterPro"/>
</dbReference>
<organism evidence="5 6">
    <name type="scientific">Pseudocercospora musae</name>
    <dbReference type="NCBI Taxonomy" id="113226"/>
    <lineage>
        <taxon>Eukaryota</taxon>
        <taxon>Fungi</taxon>
        <taxon>Dikarya</taxon>
        <taxon>Ascomycota</taxon>
        <taxon>Pezizomycotina</taxon>
        <taxon>Dothideomycetes</taxon>
        <taxon>Dothideomycetidae</taxon>
        <taxon>Mycosphaerellales</taxon>
        <taxon>Mycosphaerellaceae</taxon>
        <taxon>Pseudocercospora</taxon>
    </lineage>
</organism>
<keyword evidence="3" id="KW-0949">S-adenosyl-L-methionine</keyword>
<sequence length="453" mass="49979">MSLYSEEEHSMTKEGSEASINLTPVTEALENDKITISTTAAAVEQRIDSPRVLSRSFSGLQTRMDELRDLLTQAEKCAEALGDELATNFAAQAQVLAKARSIIRKTQKPDQLLKEIFTSPYHLACLQTAFDAGWLRSIQQAGSPGRTVGELATGSGAEDTLVRQVLRYLAAHGDLREVAVDKYATTPLNSTLCTNDGLAGGLKHAGDAYAFSAAHMPDFLAANGYKYPADIESTPYAEGHGLSLFKDLAERPALGRAFNKYTATVALGRRSWHDVFPMKEVDVDDDEVMLVDVGGGRGHELAALARKQLPGELVLQDLPEVVSQVPREWKSRFTSQAHDYFTPQPRKDVRAYYMRRVLHEYNDEKCTQILSYTRDAMKPGYSSLLINELVIPDTGCSPASATFDLIMMTVLGARERTKTEWETLIGNIDGLTIKKMHKLEETGECIIEVVRGD</sequence>
<dbReference type="AlphaFoldDB" id="A0A139IH99"/>
<reference evidence="5 6" key="1">
    <citation type="submission" date="2015-07" db="EMBL/GenBank/DDBJ databases">
        <title>Comparative genomics of the Sigatoka disease complex on banana suggests a link between parallel evolutionary changes in Pseudocercospora fijiensis and Pseudocercospora eumusae and increased virulence on the banana host.</title>
        <authorList>
            <person name="Chang T.-C."/>
            <person name="Salvucci A."/>
            <person name="Crous P.W."/>
            <person name="Stergiopoulos I."/>
        </authorList>
    </citation>
    <scope>NUCLEOTIDE SEQUENCE [LARGE SCALE GENOMIC DNA]</scope>
    <source>
        <strain evidence="5 6">CBS 116634</strain>
    </source>
</reference>
<keyword evidence="1" id="KW-0489">Methyltransferase</keyword>
<dbReference type="STRING" id="113226.A0A139IH99"/>
<dbReference type="PANTHER" id="PTHR43712">
    <property type="entry name" value="PUTATIVE (AFU_ORTHOLOGUE AFUA_4G14580)-RELATED"/>
    <property type="match status" value="1"/>
</dbReference>
<evidence type="ECO:0000256" key="1">
    <source>
        <dbReference type="ARBA" id="ARBA00022603"/>
    </source>
</evidence>
<dbReference type="InterPro" id="IPR029063">
    <property type="entry name" value="SAM-dependent_MTases_sf"/>
</dbReference>
<dbReference type="OrthoDB" id="62853at2759"/>
<evidence type="ECO:0000259" key="4">
    <source>
        <dbReference type="Pfam" id="PF00891"/>
    </source>
</evidence>
<dbReference type="InterPro" id="IPR036388">
    <property type="entry name" value="WH-like_DNA-bd_sf"/>
</dbReference>
<gene>
    <name evidence="5" type="ORF">AC579_10541</name>
</gene>
<dbReference type="Gene3D" id="3.40.50.150">
    <property type="entry name" value="Vaccinia Virus protein VP39"/>
    <property type="match status" value="1"/>
</dbReference>
<evidence type="ECO:0000313" key="5">
    <source>
        <dbReference type="EMBL" id="KXT14074.1"/>
    </source>
</evidence>
<evidence type="ECO:0000256" key="3">
    <source>
        <dbReference type="ARBA" id="ARBA00022691"/>
    </source>
</evidence>
<dbReference type="GO" id="GO:0032259">
    <property type="term" value="P:methylation"/>
    <property type="evidence" value="ECO:0007669"/>
    <property type="project" value="UniProtKB-KW"/>
</dbReference>
<proteinExistence type="predicted"/>
<comment type="caution">
    <text evidence="5">The sequence shown here is derived from an EMBL/GenBank/DDBJ whole genome shotgun (WGS) entry which is preliminary data.</text>
</comment>
<protein>
    <recommendedName>
        <fullName evidence="4">O-methyltransferase C-terminal domain-containing protein</fullName>
    </recommendedName>
</protein>
<dbReference type="InterPro" id="IPR016461">
    <property type="entry name" value="COMT-like"/>
</dbReference>
<dbReference type="Pfam" id="PF00891">
    <property type="entry name" value="Methyltransf_2"/>
    <property type="match status" value="1"/>
</dbReference>
<keyword evidence="2" id="KW-0808">Transferase</keyword>